<evidence type="ECO:0000313" key="1">
    <source>
        <dbReference type="EMBL" id="GAG50273.1"/>
    </source>
</evidence>
<name>X0YP78_9ZZZZ</name>
<comment type="caution">
    <text evidence="1">The sequence shown here is derived from an EMBL/GenBank/DDBJ whole genome shotgun (WGS) entry which is preliminary data.</text>
</comment>
<protein>
    <submittedName>
        <fullName evidence="1">Uncharacterized protein</fullName>
    </submittedName>
</protein>
<dbReference type="EMBL" id="BARS01053281">
    <property type="protein sequence ID" value="GAG50273.1"/>
    <property type="molecule type" value="Genomic_DNA"/>
</dbReference>
<feature type="non-terminal residue" evidence="1">
    <location>
        <position position="38"/>
    </location>
</feature>
<dbReference type="AlphaFoldDB" id="X0YP78"/>
<organism evidence="1">
    <name type="scientific">marine sediment metagenome</name>
    <dbReference type="NCBI Taxonomy" id="412755"/>
    <lineage>
        <taxon>unclassified sequences</taxon>
        <taxon>metagenomes</taxon>
        <taxon>ecological metagenomes</taxon>
    </lineage>
</organism>
<gene>
    <name evidence="1" type="ORF">S01H1_79088</name>
</gene>
<sequence>MSSTIKMPWVEKYRPKSLKDMALPTAKVSGQRVKLTEE</sequence>
<accession>X0YP78</accession>
<reference evidence="1" key="1">
    <citation type="journal article" date="2014" name="Front. Microbiol.">
        <title>High frequency of phylogenetically diverse reductive dehalogenase-homologous genes in deep subseafloor sedimentary metagenomes.</title>
        <authorList>
            <person name="Kawai M."/>
            <person name="Futagami T."/>
            <person name="Toyoda A."/>
            <person name="Takaki Y."/>
            <person name="Nishi S."/>
            <person name="Hori S."/>
            <person name="Arai W."/>
            <person name="Tsubouchi T."/>
            <person name="Morono Y."/>
            <person name="Uchiyama I."/>
            <person name="Ito T."/>
            <person name="Fujiyama A."/>
            <person name="Inagaki F."/>
            <person name="Takami H."/>
        </authorList>
    </citation>
    <scope>NUCLEOTIDE SEQUENCE</scope>
    <source>
        <strain evidence="1">Expedition CK06-06</strain>
    </source>
</reference>
<proteinExistence type="predicted"/>